<dbReference type="InterPro" id="IPR028082">
    <property type="entry name" value="Peripla_BP_I"/>
</dbReference>
<dbReference type="CDD" id="cd19990">
    <property type="entry name" value="PBP1_GABAb_receptor_plant"/>
    <property type="match status" value="1"/>
</dbReference>
<dbReference type="InterPro" id="IPR015683">
    <property type="entry name" value="Ionotropic_Glu_rcpt"/>
</dbReference>
<name>A0A2P5YW51_GOSBA</name>
<comment type="similarity">
    <text evidence="2 13">Belongs to the glutamate-gated ion channel (TC 1.A.10.1) family.</text>
</comment>
<evidence type="ECO:0000256" key="1">
    <source>
        <dbReference type="ARBA" id="ARBA00004141"/>
    </source>
</evidence>
<organism evidence="16 17">
    <name type="scientific">Gossypium barbadense</name>
    <name type="common">Sea Island cotton</name>
    <name type="synonym">Hibiscus barbadensis</name>
    <dbReference type="NCBI Taxonomy" id="3634"/>
    <lineage>
        <taxon>Eukaryota</taxon>
        <taxon>Viridiplantae</taxon>
        <taxon>Streptophyta</taxon>
        <taxon>Embryophyta</taxon>
        <taxon>Tracheophyta</taxon>
        <taxon>Spermatophyta</taxon>
        <taxon>Magnoliopsida</taxon>
        <taxon>eudicotyledons</taxon>
        <taxon>Gunneridae</taxon>
        <taxon>Pentapetalae</taxon>
        <taxon>rosids</taxon>
        <taxon>malvids</taxon>
        <taxon>Malvales</taxon>
        <taxon>Malvaceae</taxon>
        <taxon>Malvoideae</taxon>
        <taxon>Gossypium</taxon>
    </lineage>
</organism>
<evidence type="ECO:0000256" key="12">
    <source>
        <dbReference type="ARBA" id="ARBA00023303"/>
    </source>
</evidence>
<accession>A0A2P5YW51</accession>
<dbReference type="InterPro" id="IPR001320">
    <property type="entry name" value="Iontro_rcpt_C"/>
</dbReference>
<protein>
    <recommendedName>
        <fullName evidence="13">Glutamate receptor</fullName>
    </recommendedName>
</protein>
<sequence length="833" mass="93277">MESIAETKKVVHDGEILDVNSPVGSVANACIPMAISDFYAAHPNFRTRLSLHHRNSEDALAAAFTALELIDNEEVDTIIGPQKMIHARFVINVAPVVSFSATSLSLSTSQNPFLVRTTLDDSSQAKGITAIIRAYKWHKVILIYEDTEYGSGLIPYLADEFQQFDIRVSSRFSISPNSCELSILKTLNRVMAMQTRVIVVHMSSSLGSKIFLLAKETTMISDGYAWIITDGLSTLLDPMGAKVIGSMQGVLGIRPHIPQSKRLENFKKRWKSEIHSSSTKLNIFGYWAYNTVWALAKAVEMVPQESSSVNGENHHKNTCQFPVIKVSKIGKMILKRLLKTKFKGLSGDFSLVRGQLRSSAFEIIKTFENGLSRKLGKAKKGKSMSKYELKPPIWPGNTKDIPRGWTTPVGGNKLRIGVPDKPSFEAYLKVEQDSYTKESTITGFSYDVFEEALALLPFAVPHKLIPFPIGPNAGTYNKLLYHVKNQKIDAAMGDITILYVDFTLPYLQSDVSMVVKIKDDERKNMWIFLKPLSWDLWLTTRVAFVCRGLVFRDSTHQEEGTVFWFSFSILVFSHSKEKTINNLSKFVVIIWIFVVLILTQSYTASLASMLTVQRLQSIIIDINELKKISDFVGYETGSFVKDLLPNLVKQFNFDESKLRDYGTAEKFDKALSKGSQNGGVGEIFGARHSVKLFLAKYCNKYMIVGPTKNLISLFLGLPIGSPLVAYLSRAILSVTENKSKMDFMEQKYFSLGLYSFGVLQSHWTGVHTEHHGSSVWSKISELAKCFYDQSPYIMPTTEVNATNISSQSVEVLVNIENEGDVVVENITRSSSNL</sequence>
<dbReference type="InterPro" id="IPR001828">
    <property type="entry name" value="ANF_lig-bd_rcpt"/>
</dbReference>
<gene>
    <name evidence="16" type="ORF">GOBAR_AA00758</name>
</gene>
<dbReference type="AlphaFoldDB" id="A0A2P5YW51"/>
<feature type="transmembrane region" description="Helical" evidence="14">
    <location>
        <begin position="586"/>
        <end position="607"/>
    </location>
</feature>
<keyword evidence="6 14" id="KW-1133">Transmembrane helix</keyword>
<dbReference type="Pfam" id="PF00060">
    <property type="entry name" value="Lig_chan"/>
    <property type="match status" value="1"/>
</dbReference>
<dbReference type="SUPFAM" id="SSF53850">
    <property type="entry name" value="Periplasmic binding protein-like II"/>
    <property type="match status" value="1"/>
</dbReference>
<evidence type="ECO:0000256" key="9">
    <source>
        <dbReference type="ARBA" id="ARBA00023170"/>
    </source>
</evidence>
<dbReference type="EMBL" id="KZ662734">
    <property type="protein sequence ID" value="PPS19831.1"/>
    <property type="molecule type" value="Genomic_DNA"/>
</dbReference>
<keyword evidence="3 13" id="KW-0813">Transport</keyword>
<evidence type="ECO:0000256" key="10">
    <source>
        <dbReference type="ARBA" id="ARBA00023180"/>
    </source>
</evidence>
<dbReference type="InterPro" id="IPR044440">
    <property type="entry name" value="GABAb_receptor_plant_PBP1"/>
</dbReference>
<feature type="transmembrane region" description="Helical" evidence="14">
    <location>
        <begin position="710"/>
        <end position="732"/>
    </location>
</feature>
<dbReference type="SUPFAM" id="SSF53822">
    <property type="entry name" value="Periplasmic binding protein-like I"/>
    <property type="match status" value="1"/>
</dbReference>
<keyword evidence="7 13" id="KW-0406">Ion transport</keyword>
<evidence type="ECO:0000256" key="5">
    <source>
        <dbReference type="ARBA" id="ARBA00022729"/>
    </source>
</evidence>
<dbReference type="GO" id="GO:0015276">
    <property type="term" value="F:ligand-gated monoatomic ion channel activity"/>
    <property type="evidence" value="ECO:0007669"/>
    <property type="project" value="InterPro"/>
</dbReference>
<evidence type="ECO:0000256" key="2">
    <source>
        <dbReference type="ARBA" id="ARBA00008685"/>
    </source>
</evidence>
<evidence type="ECO:0000256" key="7">
    <source>
        <dbReference type="ARBA" id="ARBA00023065"/>
    </source>
</evidence>
<dbReference type="GO" id="GO:0016020">
    <property type="term" value="C:membrane"/>
    <property type="evidence" value="ECO:0007669"/>
    <property type="project" value="UniProtKB-SubCell"/>
</dbReference>
<evidence type="ECO:0000256" key="6">
    <source>
        <dbReference type="ARBA" id="ARBA00022989"/>
    </source>
</evidence>
<reference evidence="16 17" key="1">
    <citation type="submission" date="2015-01" db="EMBL/GenBank/DDBJ databases">
        <title>Genome of allotetraploid Gossypium barbadense reveals genomic plasticity and fiber elongation in cotton evolution.</title>
        <authorList>
            <person name="Chen X."/>
            <person name="Liu X."/>
            <person name="Zhao B."/>
            <person name="Zheng H."/>
            <person name="Hu Y."/>
            <person name="Lu G."/>
            <person name="Yang C."/>
            <person name="Chen J."/>
            <person name="Shan C."/>
            <person name="Zhang L."/>
            <person name="Zhou Y."/>
            <person name="Wang L."/>
            <person name="Guo W."/>
            <person name="Bai Y."/>
            <person name="Ruan J."/>
            <person name="Shangguan X."/>
            <person name="Mao Y."/>
            <person name="Jiang J."/>
            <person name="Zhu Y."/>
            <person name="Lei J."/>
            <person name="Kang H."/>
            <person name="Chen S."/>
            <person name="He X."/>
            <person name="Wang R."/>
            <person name="Wang Y."/>
            <person name="Chen J."/>
            <person name="Wang L."/>
            <person name="Yu S."/>
            <person name="Wang B."/>
            <person name="Wei J."/>
            <person name="Song S."/>
            <person name="Lu X."/>
            <person name="Gao Z."/>
            <person name="Gu W."/>
            <person name="Deng X."/>
            <person name="Ma D."/>
            <person name="Wang S."/>
            <person name="Liang W."/>
            <person name="Fang L."/>
            <person name="Cai C."/>
            <person name="Zhu X."/>
            <person name="Zhou B."/>
            <person name="Zhang Y."/>
            <person name="Chen Z."/>
            <person name="Xu S."/>
            <person name="Zhu R."/>
            <person name="Wang S."/>
            <person name="Zhang T."/>
            <person name="Zhao G."/>
        </authorList>
    </citation>
    <scope>NUCLEOTIDE SEQUENCE [LARGE SCALE GENOMIC DNA]</scope>
    <source>
        <strain evidence="17">cv. Xinhai21</strain>
        <tissue evidence="16">Leaf</tissue>
    </source>
</reference>
<evidence type="ECO:0000256" key="13">
    <source>
        <dbReference type="PIRNR" id="PIRNR037090"/>
    </source>
</evidence>
<evidence type="ECO:0000256" key="14">
    <source>
        <dbReference type="SAM" id="Phobius"/>
    </source>
</evidence>
<evidence type="ECO:0000256" key="3">
    <source>
        <dbReference type="ARBA" id="ARBA00022448"/>
    </source>
</evidence>
<dbReference type="Pfam" id="PF01094">
    <property type="entry name" value="ANF_receptor"/>
    <property type="match status" value="1"/>
</dbReference>
<dbReference type="FunFam" id="3.40.50.2300:FF:000081">
    <property type="entry name" value="Glutamate receptor"/>
    <property type="match status" value="1"/>
</dbReference>
<dbReference type="Gene3D" id="3.40.190.10">
    <property type="entry name" value="Periplasmic binding protein-like II"/>
    <property type="match status" value="1"/>
</dbReference>
<dbReference type="PANTHER" id="PTHR34836">
    <property type="entry name" value="OS06G0188250 PROTEIN"/>
    <property type="match status" value="1"/>
</dbReference>
<dbReference type="Proteomes" id="UP000239757">
    <property type="component" value="Unassembled WGS sequence"/>
</dbReference>
<evidence type="ECO:0000259" key="15">
    <source>
        <dbReference type="SMART" id="SM00079"/>
    </source>
</evidence>
<keyword evidence="8 13" id="KW-0472">Membrane</keyword>
<keyword evidence="9 13" id="KW-0675">Receptor</keyword>
<dbReference type="CDD" id="cd13686">
    <property type="entry name" value="GluR_Plant"/>
    <property type="match status" value="1"/>
</dbReference>
<evidence type="ECO:0000313" key="17">
    <source>
        <dbReference type="Proteomes" id="UP000239757"/>
    </source>
</evidence>
<evidence type="ECO:0000256" key="8">
    <source>
        <dbReference type="ARBA" id="ARBA00023136"/>
    </source>
</evidence>
<dbReference type="InterPro" id="IPR017103">
    <property type="entry name" value="Iontropic_Glu_rcpt_pln"/>
</dbReference>
<dbReference type="Gene3D" id="1.10.287.70">
    <property type="match status" value="1"/>
</dbReference>
<keyword evidence="5" id="KW-0732">Signal</keyword>
<keyword evidence="10" id="KW-0325">Glycoprotein</keyword>
<keyword evidence="11 13" id="KW-1071">Ligand-gated ion channel</keyword>
<comment type="subcellular location">
    <subcellularLocation>
        <location evidence="1">Membrane</location>
        <topology evidence="1">Multi-pass membrane protein</topology>
    </subcellularLocation>
</comment>
<evidence type="ECO:0000313" key="16">
    <source>
        <dbReference type="EMBL" id="PPS19831.1"/>
    </source>
</evidence>
<dbReference type="PANTHER" id="PTHR34836:SF7">
    <property type="entry name" value="RECEPTOR LIGAND BINDING REGION DOMAIN-CONTAINING PROTEIN"/>
    <property type="match status" value="1"/>
</dbReference>
<keyword evidence="4 14" id="KW-0812">Transmembrane</keyword>
<dbReference type="SMART" id="SM00079">
    <property type="entry name" value="PBPe"/>
    <property type="match status" value="1"/>
</dbReference>
<dbReference type="OrthoDB" id="5984008at2759"/>
<proteinExistence type="inferred from homology"/>
<feature type="domain" description="Ionotropic glutamate receptor C-terminal" evidence="15">
    <location>
        <begin position="415"/>
        <end position="751"/>
    </location>
</feature>
<evidence type="ECO:0000256" key="4">
    <source>
        <dbReference type="ARBA" id="ARBA00022692"/>
    </source>
</evidence>
<dbReference type="PIRSF" id="PIRSF037090">
    <property type="entry name" value="Iontro_Glu-like_rcpt_pln"/>
    <property type="match status" value="1"/>
</dbReference>
<evidence type="ECO:0000256" key="11">
    <source>
        <dbReference type="ARBA" id="ARBA00023286"/>
    </source>
</evidence>
<comment type="function">
    <text evidence="13">Glutamate-gated receptor that probably acts as non-selective cation channel.</text>
</comment>
<dbReference type="Gene3D" id="3.40.50.2300">
    <property type="match status" value="2"/>
</dbReference>
<keyword evidence="12 13" id="KW-0407">Ion channel</keyword>